<feature type="transmembrane region" description="Helical" evidence="9">
    <location>
        <begin position="115"/>
        <end position="133"/>
    </location>
</feature>
<evidence type="ECO:0000256" key="9">
    <source>
        <dbReference type="SAM" id="Phobius"/>
    </source>
</evidence>
<feature type="transmembrane region" description="Helical" evidence="9">
    <location>
        <begin position="44"/>
        <end position="62"/>
    </location>
</feature>
<evidence type="ECO:0000256" key="4">
    <source>
        <dbReference type="ARBA" id="ARBA00022679"/>
    </source>
</evidence>
<protein>
    <recommendedName>
        <fullName evidence="2">histidine kinase</fullName>
        <ecNumber evidence="2">2.7.13.3</ecNumber>
    </recommendedName>
</protein>
<evidence type="ECO:0000313" key="11">
    <source>
        <dbReference type="EMBL" id="OAH11268.1"/>
    </source>
</evidence>
<reference evidence="11 12" key="1">
    <citation type="submission" date="2015-12" db="EMBL/GenBank/DDBJ databases">
        <title>Genome sequence of Streptomyces sp. G25.</title>
        <authorList>
            <person name="Poehlein A."/>
            <person name="Roettig A."/>
            <person name="Hiessl S."/>
            <person name="Hauschild P."/>
            <person name="Schauer J."/>
            <person name="Madkour M.H."/>
            <person name="Al-Ansari A.M."/>
            <person name="Almakishah N.H."/>
            <person name="Steinbuechel A."/>
            <person name="Daniel R."/>
        </authorList>
    </citation>
    <scope>NUCLEOTIDE SEQUENCE [LARGE SCALE GENOMIC DNA]</scope>
    <source>
        <strain evidence="12">G25(2015)</strain>
    </source>
</reference>
<dbReference type="Gene3D" id="3.30.565.10">
    <property type="entry name" value="Histidine kinase-like ATPase, C-terminal domain"/>
    <property type="match status" value="1"/>
</dbReference>
<dbReference type="GO" id="GO:0005524">
    <property type="term" value="F:ATP binding"/>
    <property type="evidence" value="ECO:0007669"/>
    <property type="project" value="UniProtKB-KW"/>
</dbReference>
<feature type="transmembrane region" description="Helical" evidence="9">
    <location>
        <begin position="74"/>
        <end position="103"/>
    </location>
</feature>
<keyword evidence="9" id="KW-0812">Transmembrane</keyword>
<dbReference type="Gene3D" id="1.20.5.1930">
    <property type="match status" value="1"/>
</dbReference>
<evidence type="ECO:0000256" key="2">
    <source>
        <dbReference type="ARBA" id="ARBA00012438"/>
    </source>
</evidence>
<evidence type="ECO:0000256" key="3">
    <source>
        <dbReference type="ARBA" id="ARBA00022553"/>
    </source>
</evidence>
<dbReference type="EMBL" id="LOHS01000112">
    <property type="protein sequence ID" value="OAH11268.1"/>
    <property type="molecule type" value="Genomic_DNA"/>
</dbReference>
<sequence>MIILGAPFQQQLSWPLRTVRLLGLIVLLVNIARVAPRPGWQGQGLAVVITLSLATAGWQLWLASDWLPRYAVTIAWVLIGVPGGVLAGLSPHSGAIAFPAVALTDAGARLAHRRTFALGVACTAGVLAGHLAAGWRFAVPHLLLLFACALLGTLRWQYVQRAEQSELLLSNAEYAAQEHARAATLAERTRIAREIHDILAHSLAALSVQLKAIDALVEDGAGADRIRPWVGRAEQLTNEGIVETRRAILALRGETLPLEQLLVGILGVYREQDGAAAEFRAVGDPVELPADIAMTLYRTAQEALTNVRKHAPGSRVETELRYRPGEVELTVVNRVPERVGAPAGGDQGVAGLAECGTGYGLAGMRERAEAVGGLLDAGPHKDSWRVHLRIPL</sequence>
<evidence type="ECO:0000256" key="8">
    <source>
        <dbReference type="ARBA" id="ARBA00023012"/>
    </source>
</evidence>
<dbReference type="GO" id="GO:0016020">
    <property type="term" value="C:membrane"/>
    <property type="evidence" value="ECO:0007669"/>
    <property type="project" value="InterPro"/>
</dbReference>
<dbReference type="RefSeq" id="WP_067283085.1">
    <property type="nucleotide sequence ID" value="NZ_LOHS01000112.1"/>
</dbReference>
<name>A0A177HM58_9ACTN</name>
<evidence type="ECO:0000256" key="6">
    <source>
        <dbReference type="ARBA" id="ARBA00022777"/>
    </source>
</evidence>
<comment type="catalytic activity">
    <reaction evidence="1">
        <text>ATP + protein L-histidine = ADP + protein N-phospho-L-histidine.</text>
        <dbReference type="EC" id="2.7.13.3"/>
    </reaction>
</comment>
<dbReference type="Pfam" id="PF07730">
    <property type="entry name" value="HisKA_3"/>
    <property type="match status" value="1"/>
</dbReference>
<dbReference type="InterPro" id="IPR036890">
    <property type="entry name" value="HATPase_C_sf"/>
</dbReference>
<dbReference type="InterPro" id="IPR050482">
    <property type="entry name" value="Sensor_HK_TwoCompSys"/>
</dbReference>
<feature type="transmembrane region" description="Helical" evidence="9">
    <location>
        <begin position="139"/>
        <end position="158"/>
    </location>
</feature>
<keyword evidence="6 11" id="KW-0418">Kinase</keyword>
<dbReference type="STRING" id="1716141.STSP_54020"/>
<dbReference type="PATRIC" id="fig|1716141.3.peg.5675"/>
<dbReference type="CDD" id="cd16917">
    <property type="entry name" value="HATPase_UhpB-NarQ-NarX-like"/>
    <property type="match status" value="1"/>
</dbReference>
<dbReference type="PANTHER" id="PTHR24421:SF10">
    <property type="entry name" value="NITRATE_NITRITE SENSOR PROTEIN NARQ"/>
    <property type="match status" value="1"/>
</dbReference>
<gene>
    <name evidence="11" type="primary">liaS_5</name>
    <name evidence="11" type="ORF">STSP_54020</name>
</gene>
<keyword evidence="4 11" id="KW-0808">Transferase</keyword>
<evidence type="ECO:0000256" key="5">
    <source>
        <dbReference type="ARBA" id="ARBA00022741"/>
    </source>
</evidence>
<evidence type="ECO:0000259" key="10">
    <source>
        <dbReference type="Pfam" id="PF07730"/>
    </source>
</evidence>
<dbReference type="OrthoDB" id="227596at2"/>
<feature type="domain" description="Signal transduction histidine kinase subgroup 3 dimerisation and phosphoacceptor" evidence="10">
    <location>
        <begin position="187"/>
        <end position="254"/>
    </location>
</feature>
<feature type="transmembrane region" description="Helical" evidence="9">
    <location>
        <begin position="12"/>
        <end position="32"/>
    </location>
</feature>
<dbReference type="InterPro" id="IPR011712">
    <property type="entry name" value="Sig_transdc_His_kin_sub3_dim/P"/>
</dbReference>
<keyword evidence="9" id="KW-1133">Transmembrane helix</keyword>
<keyword evidence="12" id="KW-1185">Reference proteome</keyword>
<keyword evidence="9" id="KW-0472">Membrane</keyword>
<keyword evidence="3" id="KW-0597">Phosphoprotein</keyword>
<dbReference type="GO" id="GO:0000155">
    <property type="term" value="F:phosphorelay sensor kinase activity"/>
    <property type="evidence" value="ECO:0007669"/>
    <property type="project" value="InterPro"/>
</dbReference>
<dbReference type="GO" id="GO:0046983">
    <property type="term" value="F:protein dimerization activity"/>
    <property type="evidence" value="ECO:0007669"/>
    <property type="project" value="InterPro"/>
</dbReference>
<dbReference type="AlphaFoldDB" id="A0A177HM58"/>
<dbReference type="Proteomes" id="UP000077381">
    <property type="component" value="Unassembled WGS sequence"/>
</dbReference>
<dbReference type="EC" id="2.7.13.3" evidence="2"/>
<proteinExistence type="predicted"/>
<evidence type="ECO:0000313" key="12">
    <source>
        <dbReference type="Proteomes" id="UP000077381"/>
    </source>
</evidence>
<dbReference type="PANTHER" id="PTHR24421">
    <property type="entry name" value="NITRATE/NITRITE SENSOR PROTEIN NARX-RELATED"/>
    <property type="match status" value="1"/>
</dbReference>
<comment type="caution">
    <text evidence="11">The sequence shown here is derived from an EMBL/GenBank/DDBJ whole genome shotgun (WGS) entry which is preliminary data.</text>
</comment>
<accession>A0A177HM58</accession>
<evidence type="ECO:0000256" key="7">
    <source>
        <dbReference type="ARBA" id="ARBA00022840"/>
    </source>
</evidence>
<organism evidence="11 12">
    <name type="scientific">Streptomyces jeddahensis</name>
    <dbReference type="NCBI Taxonomy" id="1716141"/>
    <lineage>
        <taxon>Bacteria</taxon>
        <taxon>Bacillati</taxon>
        <taxon>Actinomycetota</taxon>
        <taxon>Actinomycetes</taxon>
        <taxon>Kitasatosporales</taxon>
        <taxon>Streptomycetaceae</taxon>
        <taxon>Streptomyces</taxon>
    </lineage>
</organism>
<evidence type="ECO:0000256" key="1">
    <source>
        <dbReference type="ARBA" id="ARBA00000085"/>
    </source>
</evidence>
<keyword evidence="7" id="KW-0067">ATP-binding</keyword>
<keyword evidence="8" id="KW-0902">Two-component regulatory system</keyword>
<keyword evidence="5" id="KW-0547">Nucleotide-binding</keyword>
<dbReference type="SUPFAM" id="SSF55874">
    <property type="entry name" value="ATPase domain of HSP90 chaperone/DNA topoisomerase II/histidine kinase"/>
    <property type="match status" value="1"/>
</dbReference>